<dbReference type="AlphaFoldDB" id="A0A0H3DFE6"/>
<feature type="transmembrane region" description="Helical" evidence="1">
    <location>
        <begin position="27"/>
        <end position="49"/>
    </location>
</feature>
<feature type="transmembrane region" description="Helical" evidence="1">
    <location>
        <begin position="55"/>
        <end position="75"/>
    </location>
</feature>
<gene>
    <name evidence="2" type="ordered locus">AMED_6633</name>
</gene>
<dbReference type="KEGG" id="amd:AMED_6633"/>
<keyword evidence="1" id="KW-0812">Transmembrane</keyword>
<dbReference type="Proteomes" id="UP000000328">
    <property type="component" value="Chromosome"/>
</dbReference>
<proteinExistence type="predicted"/>
<organism evidence="2 3">
    <name type="scientific">Amycolatopsis mediterranei (strain U-32)</name>
    <dbReference type="NCBI Taxonomy" id="749927"/>
    <lineage>
        <taxon>Bacteria</taxon>
        <taxon>Bacillati</taxon>
        <taxon>Actinomycetota</taxon>
        <taxon>Actinomycetes</taxon>
        <taxon>Pseudonocardiales</taxon>
        <taxon>Pseudonocardiaceae</taxon>
        <taxon>Amycolatopsis</taxon>
    </lineage>
</organism>
<dbReference type="PATRIC" id="fig|749927.5.peg.6900"/>
<dbReference type="HOGENOM" id="CLU_1615582_0_0_11"/>
<name>A0A0H3DFE6_AMYMU</name>
<sequence>MNDRPGVEPANRNGRLHPAQRSALLDLNFWVAAALVIAGLVVTVSLAAVAETAGAVLGTVVPLLAITGWFAFVCWRRLADAFGGRLTAVTGWTHDFDTARLTDEYPIGLHRSPEGFKSLESFSLRAGGRTYPLERKLRERIQPGRNNTVLIAPRSKVLINVLPA</sequence>
<dbReference type="eggNOG" id="ENOG502ZQ6Q">
    <property type="taxonomic scope" value="Bacteria"/>
</dbReference>
<dbReference type="EMBL" id="CP002000">
    <property type="protein sequence ID" value="ADJ48359.1"/>
    <property type="molecule type" value="Genomic_DNA"/>
</dbReference>
<accession>A0A0H3DFE6</accession>
<dbReference type="RefSeq" id="WP_013228408.1">
    <property type="nucleotide sequence ID" value="NC_014318.1"/>
</dbReference>
<protein>
    <submittedName>
        <fullName evidence="2">Uncharacterized protein</fullName>
    </submittedName>
</protein>
<evidence type="ECO:0000313" key="3">
    <source>
        <dbReference type="Proteomes" id="UP000000328"/>
    </source>
</evidence>
<dbReference type="OrthoDB" id="3619064at2"/>
<reference evidence="2 3" key="1">
    <citation type="journal article" date="2010" name="Cell Res.">
        <title>Complete genome sequence of the rifamycin SV-producing Amycolatopsis mediterranei U32 revealed its genetic characteristics in phylogeny and metabolism.</title>
        <authorList>
            <person name="Zhao W."/>
            <person name="Zhong Y."/>
            <person name="Yuan H."/>
            <person name="Wang J."/>
            <person name="Zheng H."/>
            <person name="Wang Y."/>
            <person name="Cen X."/>
            <person name="Xu F."/>
            <person name="Bai J."/>
            <person name="Han X."/>
            <person name="Lu G."/>
            <person name="Zhu Y."/>
            <person name="Shao Z."/>
            <person name="Yan H."/>
            <person name="Li C."/>
            <person name="Peng N."/>
            <person name="Zhang Z."/>
            <person name="Zhang Y."/>
            <person name="Lin W."/>
            <person name="Fan Y."/>
            <person name="Qin Z."/>
            <person name="Hu Y."/>
            <person name="Zhu B."/>
            <person name="Wang S."/>
            <person name="Ding X."/>
            <person name="Zhao G.P."/>
        </authorList>
    </citation>
    <scope>NUCLEOTIDE SEQUENCE [LARGE SCALE GENOMIC DNA]</scope>
    <source>
        <strain evidence="3">U-32</strain>
    </source>
</reference>
<keyword evidence="1" id="KW-1133">Transmembrane helix</keyword>
<evidence type="ECO:0000256" key="1">
    <source>
        <dbReference type="SAM" id="Phobius"/>
    </source>
</evidence>
<keyword evidence="1" id="KW-0472">Membrane</keyword>
<dbReference type="GeneID" id="92874284"/>
<evidence type="ECO:0000313" key="2">
    <source>
        <dbReference type="EMBL" id="ADJ48359.1"/>
    </source>
</evidence>